<keyword evidence="1" id="KW-0472">Membrane</keyword>
<feature type="domain" description="Acyltransferase 3" evidence="2">
    <location>
        <begin position="12"/>
        <end position="341"/>
    </location>
</feature>
<feature type="transmembrane region" description="Helical" evidence="1">
    <location>
        <begin position="85"/>
        <end position="102"/>
    </location>
</feature>
<feature type="transmembrane region" description="Helical" evidence="1">
    <location>
        <begin position="191"/>
        <end position="213"/>
    </location>
</feature>
<feature type="transmembrane region" description="Helical" evidence="1">
    <location>
        <begin position="44"/>
        <end position="64"/>
    </location>
</feature>
<feature type="transmembrane region" description="Helical" evidence="1">
    <location>
        <begin position="225"/>
        <end position="245"/>
    </location>
</feature>
<evidence type="ECO:0000259" key="2">
    <source>
        <dbReference type="Pfam" id="PF01757"/>
    </source>
</evidence>
<dbReference type="PATRIC" id="fig|1423786.4.peg.1108"/>
<accession>A0A0R1YNU2</accession>
<dbReference type="RefSeq" id="WP_056980311.1">
    <property type="nucleotide sequence ID" value="NZ_AZFZ01000022.1"/>
</dbReference>
<feature type="transmembrane region" description="Helical" evidence="1">
    <location>
        <begin position="163"/>
        <end position="179"/>
    </location>
</feature>
<keyword evidence="1" id="KW-0812">Transmembrane</keyword>
<dbReference type="Pfam" id="PF01757">
    <property type="entry name" value="Acyl_transf_3"/>
    <property type="match status" value="1"/>
</dbReference>
<dbReference type="EMBL" id="AZFZ01000022">
    <property type="protein sequence ID" value="KRM44007.1"/>
    <property type="molecule type" value="Genomic_DNA"/>
</dbReference>
<comment type="caution">
    <text evidence="3">The sequence shown here is derived from an EMBL/GenBank/DDBJ whole genome shotgun (WGS) entry which is preliminary data.</text>
</comment>
<feature type="transmembrane region" description="Helical" evidence="1">
    <location>
        <begin position="131"/>
        <end position="151"/>
    </location>
</feature>
<feature type="transmembrane region" description="Helical" evidence="1">
    <location>
        <begin position="296"/>
        <end position="315"/>
    </location>
</feature>
<dbReference type="Proteomes" id="UP000051010">
    <property type="component" value="Unassembled WGS sequence"/>
</dbReference>
<protein>
    <recommendedName>
        <fullName evidence="2">Acyltransferase 3 domain-containing protein</fullName>
    </recommendedName>
</protein>
<keyword evidence="1" id="KW-1133">Transmembrane helix</keyword>
<organism evidence="3 4">
    <name type="scientific">Lentilactobacillus parafarraginis DSM 18390 = JCM 14109</name>
    <dbReference type="NCBI Taxonomy" id="1423786"/>
    <lineage>
        <taxon>Bacteria</taxon>
        <taxon>Bacillati</taxon>
        <taxon>Bacillota</taxon>
        <taxon>Bacilli</taxon>
        <taxon>Lactobacillales</taxon>
        <taxon>Lactobacillaceae</taxon>
        <taxon>Lentilactobacillus</taxon>
    </lineage>
</organism>
<evidence type="ECO:0000256" key="1">
    <source>
        <dbReference type="SAM" id="Phobius"/>
    </source>
</evidence>
<name>A0A0R1YNU2_9LACO</name>
<evidence type="ECO:0000313" key="4">
    <source>
        <dbReference type="Proteomes" id="UP000051010"/>
    </source>
</evidence>
<sequence>MEKPAQRPDIGDYLKLVSCCAVMLQTILAFALTEHPSETHQFDIGIIYNLIKFTAPAFIFAILFTTSRLTMTPQITYGTYLKQQWHATFAPTILWTGVYLIVTPELQQVRHFHDLRTFLWQFINGNAAPHLWYNTMMMQFVILMPAFWFLAHWIHHRRGRARMVIGITTVIYLSWLVFYDQQVFHGPHMHSWYLLDRVFISFLIYGVLGMLAWEFRLSANRIFRVWWPMICLLFLGSFYWTNQALFNFGYPVRLTNAPYYKPSMMIYDLTVITLIAAFGIFQIDNQPKIAKVVHNLANYAYKAFLGNAFWIYLLWMGPGRSLTTRHLWIGIGLIYIGTWLLSFGSAFGLHVIWQQIRHRTKEAAASPTHLHGIH</sequence>
<feature type="transmembrane region" description="Helical" evidence="1">
    <location>
        <begin position="265"/>
        <end position="284"/>
    </location>
</feature>
<proteinExistence type="predicted"/>
<feature type="transmembrane region" description="Helical" evidence="1">
    <location>
        <begin position="327"/>
        <end position="353"/>
    </location>
</feature>
<reference evidence="3 4" key="1">
    <citation type="journal article" date="2015" name="Genome Announc.">
        <title>Expanding the biotechnology potential of lactobacilli through comparative genomics of 213 strains and associated genera.</title>
        <authorList>
            <person name="Sun Z."/>
            <person name="Harris H.M."/>
            <person name="McCann A."/>
            <person name="Guo C."/>
            <person name="Argimon S."/>
            <person name="Zhang W."/>
            <person name="Yang X."/>
            <person name="Jeffery I.B."/>
            <person name="Cooney J.C."/>
            <person name="Kagawa T.F."/>
            <person name="Liu W."/>
            <person name="Song Y."/>
            <person name="Salvetti E."/>
            <person name="Wrobel A."/>
            <person name="Rasinkangas P."/>
            <person name="Parkhill J."/>
            <person name="Rea M.C."/>
            <person name="O'Sullivan O."/>
            <person name="Ritari J."/>
            <person name="Douillard F.P."/>
            <person name="Paul Ross R."/>
            <person name="Yang R."/>
            <person name="Briner A.E."/>
            <person name="Felis G.E."/>
            <person name="de Vos W.M."/>
            <person name="Barrangou R."/>
            <person name="Klaenhammer T.R."/>
            <person name="Caufield P.W."/>
            <person name="Cui Y."/>
            <person name="Zhang H."/>
            <person name="O'Toole P.W."/>
        </authorList>
    </citation>
    <scope>NUCLEOTIDE SEQUENCE [LARGE SCALE GENOMIC DNA]</scope>
    <source>
        <strain evidence="3 4">DSM 18390</strain>
    </source>
</reference>
<dbReference type="GO" id="GO:0016747">
    <property type="term" value="F:acyltransferase activity, transferring groups other than amino-acyl groups"/>
    <property type="evidence" value="ECO:0007669"/>
    <property type="project" value="InterPro"/>
</dbReference>
<dbReference type="InterPro" id="IPR002656">
    <property type="entry name" value="Acyl_transf_3_dom"/>
</dbReference>
<feature type="transmembrane region" description="Helical" evidence="1">
    <location>
        <begin position="12"/>
        <end position="32"/>
    </location>
</feature>
<gene>
    <name evidence="3" type="ORF">FD47_GL001043</name>
</gene>
<dbReference type="AlphaFoldDB" id="A0A0R1YNU2"/>
<evidence type="ECO:0000313" key="3">
    <source>
        <dbReference type="EMBL" id="KRM44007.1"/>
    </source>
</evidence>